<proteinExistence type="predicted"/>
<gene>
    <name evidence="1" type="ORF">WSS_A43955</name>
</gene>
<name>K8XCZ1_RHOOP</name>
<comment type="caution">
    <text evidence="1">The sequence shown here is derived from an EMBL/GenBank/DDBJ whole genome shotgun (WGS) entry which is preliminary data.</text>
</comment>
<organism evidence="1 2">
    <name type="scientific">Rhodococcus opacus M213</name>
    <dbReference type="NCBI Taxonomy" id="1129896"/>
    <lineage>
        <taxon>Bacteria</taxon>
        <taxon>Bacillati</taxon>
        <taxon>Actinomycetota</taxon>
        <taxon>Actinomycetes</taxon>
        <taxon>Mycobacteriales</taxon>
        <taxon>Nocardiaceae</taxon>
        <taxon>Rhodococcus</taxon>
    </lineage>
</organism>
<accession>K8XCZ1</accession>
<reference evidence="1 2" key="1">
    <citation type="journal article" date="2013" name="Genome Announc.">
        <title>Draft Genome Sequence of Rhodococcus opacus Strain M213 Shows a Diverse Catabolic Potential.</title>
        <authorList>
            <person name="Pathak A."/>
            <person name="Green S.J."/>
            <person name="Ogram A."/>
            <person name="Chauhan A."/>
        </authorList>
    </citation>
    <scope>NUCLEOTIDE SEQUENCE [LARGE SCALE GENOMIC DNA]</scope>
    <source>
        <strain evidence="1 2">M213</strain>
    </source>
</reference>
<protein>
    <submittedName>
        <fullName evidence="1">Uncharacterized protein</fullName>
    </submittedName>
</protein>
<dbReference type="AlphaFoldDB" id="K8XCZ1"/>
<evidence type="ECO:0000313" key="1">
    <source>
        <dbReference type="EMBL" id="EKT76202.1"/>
    </source>
</evidence>
<dbReference type="EMBL" id="AJYC02000471">
    <property type="protein sequence ID" value="EKT76202.1"/>
    <property type="molecule type" value="Genomic_DNA"/>
</dbReference>
<evidence type="ECO:0000313" key="2">
    <source>
        <dbReference type="Proteomes" id="UP000005951"/>
    </source>
</evidence>
<dbReference type="Proteomes" id="UP000005951">
    <property type="component" value="Unassembled WGS sequence"/>
</dbReference>
<sequence length="90" mass="10241">MCLVCLGAMWEKTAFEFAFVGLGFQRSFLSEAEIKKGDGKIFGIDEDIVGFNIFMDDFGFVDLGEDLQQAQSKCQNRGERGFFFIDKLIY</sequence>